<keyword evidence="2" id="KW-0456">Lyase</keyword>
<gene>
    <name evidence="3" type="ORF">H8B09_25840</name>
</gene>
<organism evidence="3 4">
    <name type="scientific">Paenibacillus terricola</name>
    <dbReference type="NCBI Taxonomy" id="2763503"/>
    <lineage>
        <taxon>Bacteria</taxon>
        <taxon>Bacillati</taxon>
        <taxon>Bacillota</taxon>
        <taxon>Bacilli</taxon>
        <taxon>Bacillales</taxon>
        <taxon>Paenibacillaceae</taxon>
        <taxon>Paenibacillus</taxon>
    </lineage>
</organism>
<accession>A0ABR8N6V5</accession>
<evidence type="ECO:0000256" key="2">
    <source>
        <dbReference type="ARBA" id="ARBA00023239"/>
    </source>
</evidence>
<evidence type="ECO:0000313" key="3">
    <source>
        <dbReference type="EMBL" id="MBD3922204.1"/>
    </source>
</evidence>
<proteinExistence type="inferred from homology"/>
<comment type="caution">
    <text evidence="3">The sequence shown here is derived from an EMBL/GenBank/DDBJ whole genome shotgun (WGS) entry which is preliminary data.</text>
</comment>
<keyword evidence="4" id="KW-1185">Reference proteome</keyword>
<dbReference type="EMBL" id="JACXZA010000008">
    <property type="protein sequence ID" value="MBD3922204.1"/>
    <property type="molecule type" value="Genomic_DNA"/>
</dbReference>
<dbReference type="Gene3D" id="3.10.129.10">
    <property type="entry name" value="Hotdog Thioesterase"/>
    <property type="match status" value="1"/>
</dbReference>
<evidence type="ECO:0000256" key="1">
    <source>
        <dbReference type="ARBA" id="ARBA00009174"/>
    </source>
</evidence>
<comment type="similarity">
    <text evidence="1">Belongs to the thioester dehydratase family. FabZ subfamily.</text>
</comment>
<dbReference type="InterPro" id="IPR029069">
    <property type="entry name" value="HotDog_dom_sf"/>
</dbReference>
<dbReference type="InterPro" id="IPR013114">
    <property type="entry name" value="FabA_FabZ"/>
</dbReference>
<evidence type="ECO:0000313" key="4">
    <source>
        <dbReference type="Proteomes" id="UP000609346"/>
    </source>
</evidence>
<name>A0ABR8N6V5_9BACL</name>
<dbReference type="PANTHER" id="PTHR30272:SF1">
    <property type="entry name" value="3-HYDROXYACYL-[ACYL-CARRIER-PROTEIN] DEHYDRATASE"/>
    <property type="match status" value="1"/>
</dbReference>
<protein>
    <recommendedName>
        <fullName evidence="5">Beta-hydroxyacyl-ACP dehydratase</fullName>
    </recommendedName>
</protein>
<dbReference type="SUPFAM" id="SSF54637">
    <property type="entry name" value="Thioesterase/thiol ester dehydrase-isomerase"/>
    <property type="match status" value="1"/>
</dbReference>
<dbReference type="PANTHER" id="PTHR30272">
    <property type="entry name" value="3-HYDROXYACYL-[ACYL-CARRIER-PROTEIN] DEHYDRATASE"/>
    <property type="match status" value="1"/>
</dbReference>
<sequence length="152" mass="17066">MNLGLIDKVVSWTNGVEGIAVHNISMTNSFLDTHFPLKPIWPGVLTMTAVSRLAEGVIRATYDFEKRVKLTRVSNIKWRKYIAPGDQLYIEVKVLSMSEKEVLVRGKVKVNDKIAAAFGEMQFSFDDALSNSDADAKAFWEERGLKQGESIE</sequence>
<evidence type="ECO:0008006" key="5">
    <source>
        <dbReference type="Google" id="ProtNLM"/>
    </source>
</evidence>
<dbReference type="Pfam" id="PF07977">
    <property type="entry name" value="FabA"/>
    <property type="match status" value="1"/>
</dbReference>
<reference evidence="3 4" key="1">
    <citation type="submission" date="2020-09" db="EMBL/GenBank/DDBJ databases">
        <title>Paenibacillus sp. strain PR3 16S rRNA gene Genome sequencing and assembly.</title>
        <authorList>
            <person name="Kim J."/>
        </authorList>
    </citation>
    <scope>NUCLEOTIDE SEQUENCE [LARGE SCALE GENOMIC DNA]</scope>
    <source>
        <strain evidence="3 4">PR3</strain>
    </source>
</reference>
<dbReference type="Proteomes" id="UP000609346">
    <property type="component" value="Unassembled WGS sequence"/>
</dbReference>
<dbReference type="RefSeq" id="WP_191206508.1">
    <property type="nucleotide sequence ID" value="NZ_JACXZA010000008.1"/>
</dbReference>